<dbReference type="PANTHER" id="PTHR11956:SF5">
    <property type="entry name" value="ARGININE--TRNA LIGASE, CYTOPLASMIC"/>
    <property type="match status" value="1"/>
</dbReference>
<gene>
    <name evidence="9" type="primary">argS</name>
    <name evidence="13" type="ORF">FYC62_04425</name>
</gene>
<evidence type="ECO:0000313" key="14">
    <source>
        <dbReference type="Proteomes" id="UP000323653"/>
    </source>
</evidence>
<evidence type="ECO:0000259" key="11">
    <source>
        <dbReference type="SMART" id="SM00836"/>
    </source>
</evidence>
<dbReference type="GO" id="GO:0005737">
    <property type="term" value="C:cytoplasm"/>
    <property type="evidence" value="ECO:0007669"/>
    <property type="project" value="UniProtKB-SubCell"/>
</dbReference>
<evidence type="ECO:0000256" key="10">
    <source>
        <dbReference type="RuleBase" id="RU363038"/>
    </source>
</evidence>
<evidence type="ECO:0000259" key="12">
    <source>
        <dbReference type="SMART" id="SM01016"/>
    </source>
</evidence>
<dbReference type="Pfam" id="PF03485">
    <property type="entry name" value="Arg_tRNA_synt_N"/>
    <property type="match status" value="1"/>
</dbReference>
<protein>
    <recommendedName>
        <fullName evidence="9">Arginine--tRNA ligase</fullName>
        <ecNumber evidence="9">6.1.1.19</ecNumber>
    </recommendedName>
    <alternativeName>
        <fullName evidence="9">Arginyl-tRNA synthetase</fullName>
        <shortName evidence="9">ArgRS</shortName>
    </alternativeName>
</protein>
<dbReference type="SUPFAM" id="SSF52374">
    <property type="entry name" value="Nucleotidylyl transferase"/>
    <property type="match status" value="1"/>
</dbReference>
<dbReference type="InterPro" id="IPR001412">
    <property type="entry name" value="aa-tRNA-synth_I_CS"/>
</dbReference>
<feature type="short sequence motif" description="'HIGH' region" evidence="9">
    <location>
        <begin position="120"/>
        <end position="130"/>
    </location>
</feature>
<dbReference type="InterPro" id="IPR014729">
    <property type="entry name" value="Rossmann-like_a/b/a_fold"/>
</dbReference>
<organism evidence="13 14">
    <name type="scientific">Pedobacter aquae</name>
    <dbReference type="NCBI Taxonomy" id="2605747"/>
    <lineage>
        <taxon>Bacteria</taxon>
        <taxon>Pseudomonadati</taxon>
        <taxon>Bacteroidota</taxon>
        <taxon>Sphingobacteriia</taxon>
        <taxon>Sphingobacteriales</taxon>
        <taxon>Sphingobacteriaceae</taxon>
        <taxon>Pedobacter</taxon>
    </lineage>
</organism>
<dbReference type="PANTHER" id="PTHR11956">
    <property type="entry name" value="ARGINYL-TRNA SYNTHETASE"/>
    <property type="match status" value="1"/>
</dbReference>
<keyword evidence="6 9" id="KW-0648">Protein biosynthesis</keyword>
<dbReference type="NCBIfam" id="TIGR00456">
    <property type="entry name" value="argS"/>
    <property type="match status" value="1"/>
</dbReference>
<keyword evidence="5 9" id="KW-0067">ATP-binding</keyword>
<comment type="subunit">
    <text evidence="9">Monomer.</text>
</comment>
<dbReference type="RefSeq" id="WP_149074067.1">
    <property type="nucleotide sequence ID" value="NZ_CP043329.1"/>
</dbReference>
<comment type="similarity">
    <text evidence="1 9 10">Belongs to the class-I aminoacyl-tRNA synthetase family.</text>
</comment>
<dbReference type="PRINTS" id="PR01038">
    <property type="entry name" value="TRNASYNTHARG"/>
</dbReference>
<keyword evidence="14" id="KW-1185">Reference proteome</keyword>
<dbReference type="SUPFAM" id="SSF55190">
    <property type="entry name" value="Arginyl-tRNA synthetase (ArgRS), N-terminal 'additional' domain"/>
    <property type="match status" value="1"/>
</dbReference>
<dbReference type="InterPro" id="IPR035684">
    <property type="entry name" value="ArgRS_core"/>
</dbReference>
<dbReference type="KEGG" id="pej:FYC62_04425"/>
<evidence type="ECO:0000256" key="9">
    <source>
        <dbReference type="HAMAP-Rule" id="MF_00123"/>
    </source>
</evidence>
<dbReference type="InterPro" id="IPR005148">
    <property type="entry name" value="Arg-tRNA-synth_N"/>
</dbReference>
<dbReference type="FunFam" id="3.40.50.620:FF:000125">
    <property type="entry name" value="Arginine--tRNA ligase"/>
    <property type="match status" value="1"/>
</dbReference>
<evidence type="ECO:0000256" key="6">
    <source>
        <dbReference type="ARBA" id="ARBA00022917"/>
    </source>
</evidence>
<dbReference type="FunFam" id="1.10.730.10:FF:000006">
    <property type="entry name" value="Arginyl-tRNA synthetase 2, mitochondrial"/>
    <property type="match status" value="1"/>
</dbReference>
<feature type="domain" description="DALR anticodon binding" evidence="11">
    <location>
        <begin position="473"/>
        <end position="590"/>
    </location>
</feature>
<dbReference type="InterPro" id="IPR036695">
    <property type="entry name" value="Arg-tRNA-synth_N_sf"/>
</dbReference>
<dbReference type="SMART" id="SM00836">
    <property type="entry name" value="DALR_1"/>
    <property type="match status" value="1"/>
</dbReference>
<keyword evidence="3 9" id="KW-0436">Ligase</keyword>
<dbReference type="Proteomes" id="UP000323653">
    <property type="component" value="Chromosome"/>
</dbReference>
<dbReference type="Pfam" id="PF00750">
    <property type="entry name" value="tRNA-synt_1d"/>
    <property type="match status" value="1"/>
</dbReference>
<evidence type="ECO:0000256" key="3">
    <source>
        <dbReference type="ARBA" id="ARBA00022598"/>
    </source>
</evidence>
<dbReference type="SUPFAM" id="SSF47323">
    <property type="entry name" value="Anticodon-binding domain of a subclass of class I aminoacyl-tRNA synthetases"/>
    <property type="match status" value="1"/>
</dbReference>
<evidence type="ECO:0000256" key="4">
    <source>
        <dbReference type="ARBA" id="ARBA00022741"/>
    </source>
</evidence>
<dbReference type="SMART" id="SM01016">
    <property type="entry name" value="Arg_tRNA_synt_N"/>
    <property type="match status" value="1"/>
</dbReference>
<dbReference type="GO" id="GO:0004814">
    <property type="term" value="F:arginine-tRNA ligase activity"/>
    <property type="evidence" value="ECO:0007669"/>
    <property type="project" value="UniProtKB-UniRule"/>
</dbReference>
<dbReference type="EC" id="6.1.1.19" evidence="9"/>
<dbReference type="Pfam" id="PF05746">
    <property type="entry name" value="DALR_1"/>
    <property type="match status" value="1"/>
</dbReference>
<dbReference type="InterPro" id="IPR008909">
    <property type="entry name" value="DALR_anticod-bd"/>
</dbReference>
<comment type="catalytic activity">
    <reaction evidence="8 9">
        <text>tRNA(Arg) + L-arginine + ATP = L-arginyl-tRNA(Arg) + AMP + diphosphate</text>
        <dbReference type="Rhea" id="RHEA:20301"/>
        <dbReference type="Rhea" id="RHEA-COMP:9658"/>
        <dbReference type="Rhea" id="RHEA-COMP:9673"/>
        <dbReference type="ChEBI" id="CHEBI:30616"/>
        <dbReference type="ChEBI" id="CHEBI:32682"/>
        <dbReference type="ChEBI" id="CHEBI:33019"/>
        <dbReference type="ChEBI" id="CHEBI:78442"/>
        <dbReference type="ChEBI" id="CHEBI:78513"/>
        <dbReference type="ChEBI" id="CHEBI:456215"/>
        <dbReference type="EC" id="6.1.1.19"/>
    </reaction>
</comment>
<dbReference type="EMBL" id="CP043329">
    <property type="protein sequence ID" value="QEK51002.1"/>
    <property type="molecule type" value="Genomic_DNA"/>
</dbReference>
<feature type="domain" description="Arginyl tRNA synthetase N-terminal" evidence="12">
    <location>
        <begin position="2"/>
        <end position="85"/>
    </location>
</feature>
<dbReference type="GO" id="GO:0006420">
    <property type="term" value="P:arginyl-tRNA aminoacylation"/>
    <property type="evidence" value="ECO:0007669"/>
    <property type="project" value="UniProtKB-UniRule"/>
</dbReference>
<evidence type="ECO:0000313" key="13">
    <source>
        <dbReference type="EMBL" id="QEK51002.1"/>
    </source>
</evidence>
<accession>A0A5C0VGI4</accession>
<dbReference type="GO" id="GO:0005524">
    <property type="term" value="F:ATP binding"/>
    <property type="evidence" value="ECO:0007669"/>
    <property type="project" value="UniProtKB-UniRule"/>
</dbReference>
<dbReference type="Gene3D" id="1.10.730.10">
    <property type="entry name" value="Isoleucyl-tRNA Synthetase, Domain 1"/>
    <property type="match status" value="1"/>
</dbReference>
<evidence type="ECO:0000256" key="8">
    <source>
        <dbReference type="ARBA" id="ARBA00049339"/>
    </source>
</evidence>
<evidence type="ECO:0000256" key="7">
    <source>
        <dbReference type="ARBA" id="ARBA00023146"/>
    </source>
</evidence>
<evidence type="ECO:0000256" key="2">
    <source>
        <dbReference type="ARBA" id="ARBA00022490"/>
    </source>
</evidence>
<sequence>MNFLPAAISQAFKALFDIEIATAQISLEQTKKEFEGHFTLVVFPFVRQTKKSPEQTAAVIGEYLKNNYPEVADFNVIKGFLNIVLADAFWLNVLQNDIAKAAFGSVSPNGKKVMVEYSSPNTNKPLHLGHVRNNLLGYAVAEVLKANGYEVTKANLVNDRGIHICKSMLAWQKFGAGETPQSSGLKGDHLVGKYYVIFDQEYKKEIEALKEAGKTEDEAKKEAPLMKEAQAMLLKWEEGDEAIISLWKTMNGWVYDGFDSTYRKLGVDFDKFYYESNTYLLGKDIVEEGLAKGVFFQKEDGSVWIDLTSDGLDEKLVRRSDGTSVYITQDLGTAQLKYDEFGVDKSIYVVGNEQDYHFKVLFLILNKLGKTWADGLYHLSYGMVDLPSGKMKSREGTVVDADDLIREMEDTAREKTEALGKVDHFSDEEKAKLFYMIGMGALKYFLLKVEPKKRLLFDPNESIDFQGNTGPFIQYTHARIRSVVNKANFKEATTGFQNINSLKETESELIQILSRYPQVLAVAARDYNPAAIANYAYELAKSYNKFYQTESILKVEEEDIKNFRLLLSYHTALTIKKAMGLLGIDVPERM</sequence>
<dbReference type="InterPro" id="IPR009080">
    <property type="entry name" value="tRNAsynth_Ia_anticodon-bd"/>
</dbReference>
<name>A0A5C0VGI4_9SPHI</name>
<comment type="subcellular location">
    <subcellularLocation>
        <location evidence="9">Cytoplasm</location>
    </subcellularLocation>
</comment>
<keyword evidence="7 9" id="KW-0030">Aminoacyl-tRNA synthetase</keyword>
<keyword evidence="2 9" id="KW-0963">Cytoplasm</keyword>
<evidence type="ECO:0000256" key="5">
    <source>
        <dbReference type="ARBA" id="ARBA00022840"/>
    </source>
</evidence>
<dbReference type="HAMAP" id="MF_00123">
    <property type="entry name" value="Arg_tRNA_synth"/>
    <property type="match status" value="1"/>
</dbReference>
<evidence type="ECO:0000256" key="1">
    <source>
        <dbReference type="ARBA" id="ARBA00005594"/>
    </source>
</evidence>
<dbReference type="AlphaFoldDB" id="A0A5C0VGI4"/>
<reference evidence="13 14" key="1">
    <citation type="submission" date="2019-08" db="EMBL/GenBank/DDBJ databases">
        <title>Pedobacter sp. nov., isolated from Han river, South Korea.</title>
        <authorList>
            <person name="Lee D.-H."/>
            <person name="Kim Y.-S."/>
            <person name="Hwang E.-M."/>
            <person name="Le Tran T.C."/>
            <person name="Cha C.-J."/>
        </authorList>
    </citation>
    <scope>NUCLEOTIDE SEQUENCE [LARGE SCALE GENOMIC DNA]</scope>
    <source>
        <strain evidence="13 14">CJ43</strain>
    </source>
</reference>
<keyword evidence="4 9" id="KW-0547">Nucleotide-binding</keyword>
<proteinExistence type="inferred from homology"/>
<dbReference type="InterPro" id="IPR001278">
    <property type="entry name" value="Arg-tRNA-ligase"/>
</dbReference>
<dbReference type="PROSITE" id="PS00178">
    <property type="entry name" value="AA_TRNA_LIGASE_I"/>
    <property type="match status" value="1"/>
</dbReference>
<dbReference type="Gene3D" id="3.30.1360.70">
    <property type="entry name" value="Arginyl tRNA synthetase N-terminal domain"/>
    <property type="match status" value="1"/>
</dbReference>
<dbReference type="Gene3D" id="3.40.50.620">
    <property type="entry name" value="HUPs"/>
    <property type="match status" value="1"/>
</dbReference>